<dbReference type="InterPro" id="IPR021480">
    <property type="entry name" value="Zinc_ribbon_12"/>
</dbReference>
<reference evidence="3 4" key="1">
    <citation type="journal article" date="2023" name="Hortic Res">
        <title>Pangenome of water caltrop reveals structural variations and asymmetric subgenome divergence after allopolyploidization.</title>
        <authorList>
            <person name="Zhang X."/>
            <person name="Chen Y."/>
            <person name="Wang L."/>
            <person name="Yuan Y."/>
            <person name="Fang M."/>
            <person name="Shi L."/>
            <person name="Lu R."/>
            <person name="Comes H.P."/>
            <person name="Ma Y."/>
            <person name="Chen Y."/>
            <person name="Huang G."/>
            <person name="Zhou Y."/>
            <person name="Zheng Z."/>
            <person name="Qiu Y."/>
        </authorList>
    </citation>
    <scope>NUCLEOTIDE SEQUENCE [LARGE SCALE GENOMIC DNA]</scope>
    <source>
        <strain evidence="3">F231</strain>
    </source>
</reference>
<dbReference type="PANTHER" id="PTHR31105">
    <property type="entry name" value="EXTRA-LARGE G-PROTEIN-LIKE"/>
    <property type="match status" value="1"/>
</dbReference>
<dbReference type="PANTHER" id="PTHR31105:SF42">
    <property type="entry name" value="OS02G0258300 PROTEIN"/>
    <property type="match status" value="1"/>
</dbReference>
<dbReference type="AlphaFoldDB" id="A0AAN7RAR2"/>
<evidence type="ECO:0000259" key="2">
    <source>
        <dbReference type="Pfam" id="PF11331"/>
    </source>
</evidence>
<feature type="region of interest" description="Disordered" evidence="1">
    <location>
        <begin position="449"/>
        <end position="475"/>
    </location>
</feature>
<gene>
    <name evidence="3" type="ORF">SAY86_022528</name>
</gene>
<feature type="region of interest" description="Disordered" evidence="1">
    <location>
        <begin position="92"/>
        <end position="146"/>
    </location>
</feature>
<evidence type="ECO:0000313" key="4">
    <source>
        <dbReference type="Proteomes" id="UP001346149"/>
    </source>
</evidence>
<proteinExistence type="predicted"/>
<dbReference type="InterPro" id="IPR040244">
    <property type="entry name" value="EDR4-like"/>
</dbReference>
<name>A0AAN7RAR2_TRANT</name>
<feature type="compositionally biased region" description="Acidic residues" evidence="1">
    <location>
        <begin position="460"/>
        <end position="471"/>
    </location>
</feature>
<protein>
    <recommendedName>
        <fullName evidence="2">Probable zinc-ribbon domain-containing protein</fullName>
    </recommendedName>
</protein>
<evidence type="ECO:0000256" key="1">
    <source>
        <dbReference type="SAM" id="MobiDB-lite"/>
    </source>
</evidence>
<feature type="compositionally biased region" description="Basic and acidic residues" evidence="1">
    <location>
        <begin position="22"/>
        <end position="32"/>
    </location>
</feature>
<dbReference type="GO" id="GO:1900150">
    <property type="term" value="P:regulation of defense response to fungus"/>
    <property type="evidence" value="ECO:0007669"/>
    <property type="project" value="InterPro"/>
</dbReference>
<organism evidence="3 4">
    <name type="scientific">Trapa natans</name>
    <name type="common">Water chestnut</name>
    <dbReference type="NCBI Taxonomy" id="22666"/>
    <lineage>
        <taxon>Eukaryota</taxon>
        <taxon>Viridiplantae</taxon>
        <taxon>Streptophyta</taxon>
        <taxon>Embryophyta</taxon>
        <taxon>Tracheophyta</taxon>
        <taxon>Spermatophyta</taxon>
        <taxon>Magnoliopsida</taxon>
        <taxon>eudicotyledons</taxon>
        <taxon>Gunneridae</taxon>
        <taxon>Pentapetalae</taxon>
        <taxon>rosids</taxon>
        <taxon>malvids</taxon>
        <taxon>Myrtales</taxon>
        <taxon>Lythraceae</taxon>
        <taxon>Trapa</taxon>
    </lineage>
</organism>
<feature type="compositionally biased region" description="Basic and acidic residues" evidence="1">
    <location>
        <begin position="564"/>
        <end position="577"/>
    </location>
</feature>
<dbReference type="Proteomes" id="UP001346149">
    <property type="component" value="Unassembled WGS sequence"/>
</dbReference>
<dbReference type="EMBL" id="JAXQNO010000008">
    <property type="protein sequence ID" value="KAK4792093.1"/>
    <property type="molecule type" value="Genomic_DNA"/>
</dbReference>
<keyword evidence="4" id="KW-1185">Reference proteome</keyword>
<feature type="region of interest" description="Disordered" evidence="1">
    <location>
        <begin position="563"/>
        <end position="584"/>
    </location>
</feature>
<accession>A0AAN7RAR2</accession>
<sequence>MDGRYASYGTGGKVSTRGARSRLPEKSTRDEGEYNGVNNRRVLNDPTLHGRFAGDDEEASLRSYGSVNHLRTRGGFRETSLQIIDRNRLWDARSSRSRNDQREDRSDQFSTFSRTPRGPQYQAHPPSYGYTGHTKSHPSASGTVPFDNLEAGRAELIWKLRRLNSHISRLKETEQRIPSGSRSAMVPADRYNGTFRQYDRNVHDPYRHAMGTTSRYTHHLSTGRFMEEQVEYIDRREPLEQYPQDEFPPPNMLGSRKLPEDRFRHDGNLFQVRHVGRDPVEFKPGHRLQIHEIQSVKSSRSNSRSRGQAHGKIALASNKKSKHCFAVAGGAPILICSKCLNLLILPRRLKKMEKNVDKVKCGSCSTMLLLQFEEKRLIICIHESTQEEDGDRDSSAILNSAGNVQSSSLGLLDFGGAKSHDDIKHDLSMIKPEEKAISRERGVDEGLEEKITGGVTSSTPEEERELEEEMETQPSCKGMIIERNGQASSPALPSPTLEIDPPIDSASKIACESQKDNEKASDDKNQQKAILTQGPLNQDSNITEHEASASECTPTSLHIVSMDTGKEEDGQKNKEGEGGSFNDHMTSSIIEHMMHGPIFEKVGPDVTINGHPIPDDLVKQAEVQAGPILPGDYWYDYNAGFWGVMKHPCLGIIPPHIKEFKYPLPANCSRGNTGIFVNGRQLHEDDLRLLANRGLPTKRHQYYIVDIYGKVINDDTGREVCHLGLLAPTYVKFQEHQKLISLVL</sequence>
<comment type="caution">
    <text evidence="3">The sequence shown here is derived from an EMBL/GenBank/DDBJ whole genome shotgun (WGS) entry which is preliminary data.</text>
</comment>
<evidence type="ECO:0000313" key="3">
    <source>
        <dbReference type="EMBL" id="KAK4792093.1"/>
    </source>
</evidence>
<dbReference type="Pfam" id="PF11331">
    <property type="entry name" value="Zn_ribbon_12"/>
    <property type="match status" value="1"/>
</dbReference>
<feature type="region of interest" description="Disordered" evidence="1">
    <location>
        <begin position="1"/>
        <end position="51"/>
    </location>
</feature>
<feature type="compositionally biased region" description="Basic and acidic residues" evidence="1">
    <location>
        <begin position="92"/>
        <end position="107"/>
    </location>
</feature>
<feature type="domain" description="Probable zinc-ribbon" evidence="2">
    <location>
        <begin position="328"/>
        <end position="371"/>
    </location>
</feature>